<evidence type="ECO:0000313" key="3">
    <source>
        <dbReference type="Proteomes" id="UP000238392"/>
    </source>
</evidence>
<dbReference type="Pfam" id="PF22461">
    <property type="entry name" value="SLBB_2"/>
    <property type="match status" value="2"/>
</dbReference>
<dbReference type="PANTHER" id="PTHR33619:SF3">
    <property type="entry name" value="POLYSACCHARIDE EXPORT PROTEIN GFCE-RELATED"/>
    <property type="match status" value="1"/>
</dbReference>
<feature type="domain" description="SLBB" evidence="1">
    <location>
        <begin position="2"/>
        <end position="75"/>
    </location>
</feature>
<reference evidence="2 3" key="1">
    <citation type="submission" date="2018-03" db="EMBL/GenBank/DDBJ databases">
        <title>Genomic Encyclopedia of Archaeal and Bacterial Type Strains, Phase II (KMG-II): from individual species to whole genera.</title>
        <authorList>
            <person name="Goeker M."/>
        </authorList>
    </citation>
    <scope>NUCLEOTIDE SEQUENCE [LARGE SCALE GENOMIC DNA]</scope>
    <source>
        <strain evidence="2 3">DSM 100212</strain>
    </source>
</reference>
<dbReference type="PANTHER" id="PTHR33619">
    <property type="entry name" value="POLYSACCHARIDE EXPORT PROTEIN GFCE-RELATED"/>
    <property type="match status" value="1"/>
</dbReference>
<evidence type="ECO:0000259" key="1">
    <source>
        <dbReference type="Pfam" id="PF22461"/>
    </source>
</evidence>
<gene>
    <name evidence="2" type="ORF">CLV74_10785</name>
</gene>
<dbReference type="AlphaFoldDB" id="A0A2T0WPW6"/>
<comment type="caution">
    <text evidence="2">The sequence shown here is derived from an EMBL/GenBank/DDBJ whole genome shotgun (WGS) entry which is preliminary data.</text>
</comment>
<dbReference type="InterPro" id="IPR054765">
    <property type="entry name" value="SLBB_dom"/>
</dbReference>
<dbReference type="RefSeq" id="WP_106264873.1">
    <property type="nucleotide sequence ID" value="NZ_PVTQ01000007.1"/>
</dbReference>
<proteinExistence type="predicted"/>
<dbReference type="Proteomes" id="UP000238392">
    <property type="component" value="Unassembled WGS sequence"/>
</dbReference>
<feature type="domain" description="SLBB" evidence="1">
    <location>
        <begin position="84"/>
        <end position="164"/>
    </location>
</feature>
<name>A0A2T0WPW6_9RHOB</name>
<organism evidence="2 3">
    <name type="scientific">Donghicola tyrosinivorans</name>
    <dbReference type="NCBI Taxonomy" id="1652492"/>
    <lineage>
        <taxon>Bacteria</taxon>
        <taxon>Pseudomonadati</taxon>
        <taxon>Pseudomonadota</taxon>
        <taxon>Alphaproteobacteria</taxon>
        <taxon>Rhodobacterales</taxon>
        <taxon>Roseobacteraceae</taxon>
        <taxon>Donghicola</taxon>
    </lineage>
</organism>
<sequence length="203" mass="22061">MYFLGEFRTPGPVYLSRDTDLVEGLALVGGLEADAYLPGARLLRNNQICTVDIYGLLKAGKFDQNIQLRGQDVIYAPSRDDMSVYVLGNVAGGRAVPFGVNGLTAMEAITVAGGFARDRVNTKEIRIIRTESPTEGELILINGREILAGEMLDFPLEPGDVVYVPEHPMDNWNAALTAILPTLQMIDGIVTPITLVRSLTQAQ</sequence>
<keyword evidence="3" id="KW-1185">Reference proteome</keyword>
<dbReference type="GO" id="GO:0015159">
    <property type="term" value="F:polysaccharide transmembrane transporter activity"/>
    <property type="evidence" value="ECO:0007669"/>
    <property type="project" value="InterPro"/>
</dbReference>
<dbReference type="EMBL" id="PVTQ01000007">
    <property type="protein sequence ID" value="PRY88743.1"/>
    <property type="molecule type" value="Genomic_DNA"/>
</dbReference>
<dbReference type="InterPro" id="IPR049712">
    <property type="entry name" value="Poly_export"/>
</dbReference>
<accession>A0A2T0WPW6</accession>
<evidence type="ECO:0000313" key="2">
    <source>
        <dbReference type="EMBL" id="PRY88743.1"/>
    </source>
</evidence>
<protein>
    <submittedName>
        <fullName evidence="2">SLBB domain-containing protein</fullName>
    </submittedName>
</protein>
<dbReference type="Gene3D" id="3.10.560.10">
    <property type="entry name" value="Outer membrane lipoprotein wza domain like"/>
    <property type="match status" value="2"/>
</dbReference>